<sequence length="215" mass="24781">MSALLAYTNGKKYYRLFDLLKSFWQLPLAKMSQELMSYITDSKIYTPRRVPQGCCVAAVHFQQPMKECFEPLLYKCLTIGIDDLLLFADYIGTYLLKLEQFFDLVASFGLKLSAKKSSQYQKSVKWCGRIIDSNGISHDPARIDALRAMPYPTTAAQLQQFVCVANWMRESIVDYARAVEPLQQRLDNVLRNGKQKKTYSRSHFNRIISGRKSHV</sequence>
<name>A0A225WHJ7_9STRA</name>
<reference evidence="3" key="1">
    <citation type="submission" date="2017-03" db="EMBL/GenBank/DDBJ databases">
        <title>Phytopthora megakarya and P. palmivora, two closely related causual agents of cacao black pod achieved similar genome size and gene model numbers by different mechanisms.</title>
        <authorList>
            <person name="Ali S."/>
            <person name="Shao J."/>
            <person name="Larry D.J."/>
            <person name="Kronmiller B."/>
            <person name="Shen D."/>
            <person name="Strem M.D."/>
            <person name="Melnick R.L."/>
            <person name="Guiltinan M.J."/>
            <person name="Tyler B.M."/>
            <person name="Meinhardt L.W."/>
            <person name="Bailey B.A."/>
        </authorList>
    </citation>
    <scope>NUCLEOTIDE SEQUENCE [LARGE SCALE GENOMIC DNA]</scope>
    <source>
        <strain evidence="3">zdho120</strain>
    </source>
</reference>
<dbReference type="AlphaFoldDB" id="A0A225WHJ7"/>
<accession>A0A225WHJ7</accession>
<keyword evidence="3" id="KW-1185">Reference proteome</keyword>
<dbReference type="Gene3D" id="3.30.70.270">
    <property type="match status" value="2"/>
</dbReference>
<dbReference type="InterPro" id="IPR000477">
    <property type="entry name" value="RT_dom"/>
</dbReference>
<dbReference type="PROSITE" id="PS50878">
    <property type="entry name" value="RT_POL"/>
    <property type="match status" value="1"/>
</dbReference>
<dbReference type="InterPro" id="IPR043128">
    <property type="entry name" value="Rev_trsase/Diguanyl_cyclase"/>
</dbReference>
<dbReference type="Gene3D" id="3.10.10.10">
    <property type="entry name" value="HIV Type 1 Reverse Transcriptase, subunit A, domain 1"/>
    <property type="match status" value="1"/>
</dbReference>
<feature type="domain" description="Reverse transcriptase" evidence="1">
    <location>
        <begin position="1"/>
        <end position="131"/>
    </location>
</feature>
<dbReference type="PANTHER" id="PTHR33064:SF37">
    <property type="entry name" value="RIBONUCLEASE H"/>
    <property type="match status" value="1"/>
</dbReference>
<organism evidence="2 3">
    <name type="scientific">Phytophthora megakarya</name>
    <dbReference type="NCBI Taxonomy" id="4795"/>
    <lineage>
        <taxon>Eukaryota</taxon>
        <taxon>Sar</taxon>
        <taxon>Stramenopiles</taxon>
        <taxon>Oomycota</taxon>
        <taxon>Peronosporomycetes</taxon>
        <taxon>Peronosporales</taxon>
        <taxon>Peronosporaceae</taxon>
        <taxon>Phytophthora</taxon>
    </lineage>
</organism>
<dbReference type="InterPro" id="IPR051320">
    <property type="entry name" value="Viral_Replic_Matur_Polypro"/>
</dbReference>
<comment type="caution">
    <text evidence="2">The sequence shown here is derived from an EMBL/GenBank/DDBJ whole genome shotgun (WGS) entry which is preliminary data.</text>
</comment>
<proteinExistence type="predicted"/>
<dbReference type="PANTHER" id="PTHR33064">
    <property type="entry name" value="POL PROTEIN"/>
    <property type="match status" value="1"/>
</dbReference>
<evidence type="ECO:0000313" key="3">
    <source>
        <dbReference type="Proteomes" id="UP000198211"/>
    </source>
</evidence>
<dbReference type="EMBL" id="NBNE01000904">
    <property type="protein sequence ID" value="OWZ16599.1"/>
    <property type="molecule type" value="Genomic_DNA"/>
</dbReference>
<dbReference type="SUPFAM" id="SSF56672">
    <property type="entry name" value="DNA/RNA polymerases"/>
    <property type="match status" value="1"/>
</dbReference>
<evidence type="ECO:0000313" key="2">
    <source>
        <dbReference type="EMBL" id="OWZ16599.1"/>
    </source>
</evidence>
<gene>
    <name evidence="2" type="ORF">PHMEG_0009583</name>
</gene>
<dbReference type="Proteomes" id="UP000198211">
    <property type="component" value="Unassembled WGS sequence"/>
</dbReference>
<dbReference type="OrthoDB" id="125558at2759"/>
<dbReference type="Pfam" id="PF00078">
    <property type="entry name" value="RVT_1"/>
    <property type="match status" value="1"/>
</dbReference>
<dbReference type="InterPro" id="IPR043502">
    <property type="entry name" value="DNA/RNA_pol_sf"/>
</dbReference>
<protein>
    <recommendedName>
        <fullName evidence="1">Reverse transcriptase domain-containing protein</fullName>
    </recommendedName>
</protein>
<evidence type="ECO:0000259" key="1">
    <source>
        <dbReference type="PROSITE" id="PS50878"/>
    </source>
</evidence>